<dbReference type="OrthoDB" id="2544256at2"/>
<accession>A0A226C1S4</accession>
<evidence type="ECO:0000313" key="3">
    <source>
        <dbReference type="EMBL" id="OWZ84389.1"/>
    </source>
</evidence>
<sequence length="199" mass="22772">MTEQDNFEKLLADIERHRGKKKLKKVGKTLVSIIVFFVIINSFGFFDNQITALRSTFFEIISQEDSQVQYAWLSDEFDEELDVEELILPEYLPQGYELEEWNIINKTPEDYQVSLLFVNKKGNSEIFFTQKKINEGAHVSAGFGKASIEIIEINGNKGIVAQNKNDYNGISFIDNRGIEHSINGQLSKDELIKIAESLN</sequence>
<evidence type="ECO:0000313" key="4">
    <source>
        <dbReference type="Proteomes" id="UP000214588"/>
    </source>
</evidence>
<dbReference type="InterPro" id="IPR025377">
    <property type="entry name" value="DUF4367"/>
</dbReference>
<keyword evidence="1" id="KW-0472">Membrane</keyword>
<dbReference type="GO" id="GO:0003779">
    <property type="term" value="F:actin binding"/>
    <property type="evidence" value="ECO:0007669"/>
    <property type="project" value="InterPro"/>
</dbReference>
<gene>
    <name evidence="3" type="ORF">CDO51_03760</name>
</gene>
<dbReference type="EMBL" id="NIQC01000005">
    <property type="protein sequence ID" value="OWZ84389.1"/>
    <property type="molecule type" value="Genomic_DNA"/>
</dbReference>
<evidence type="ECO:0000256" key="1">
    <source>
        <dbReference type="SAM" id="Phobius"/>
    </source>
</evidence>
<keyword evidence="1" id="KW-0812">Transmembrane</keyword>
<comment type="caution">
    <text evidence="3">The sequence shown here is derived from an EMBL/GenBank/DDBJ whole genome shotgun (WGS) entry which is preliminary data.</text>
</comment>
<organism evidence="3 4">
    <name type="scientific">Natranaerobius trueperi</name>
    <dbReference type="NCBI Taxonomy" id="759412"/>
    <lineage>
        <taxon>Bacteria</taxon>
        <taxon>Bacillati</taxon>
        <taxon>Bacillota</taxon>
        <taxon>Clostridia</taxon>
        <taxon>Natranaerobiales</taxon>
        <taxon>Natranaerobiaceae</taxon>
        <taxon>Natranaerobius</taxon>
    </lineage>
</organism>
<dbReference type="InterPro" id="IPR003124">
    <property type="entry name" value="WH2_dom"/>
</dbReference>
<dbReference type="Proteomes" id="UP000214588">
    <property type="component" value="Unassembled WGS sequence"/>
</dbReference>
<name>A0A226C1S4_9FIRM</name>
<dbReference type="PROSITE" id="PS51082">
    <property type="entry name" value="WH2"/>
    <property type="match status" value="1"/>
</dbReference>
<evidence type="ECO:0000259" key="2">
    <source>
        <dbReference type="PROSITE" id="PS51082"/>
    </source>
</evidence>
<dbReference type="RefSeq" id="WP_089022963.1">
    <property type="nucleotide sequence ID" value="NZ_NIQC01000005.1"/>
</dbReference>
<dbReference type="AlphaFoldDB" id="A0A226C1S4"/>
<proteinExistence type="predicted"/>
<feature type="domain" description="WH2" evidence="2">
    <location>
        <begin position="6"/>
        <end position="26"/>
    </location>
</feature>
<protein>
    <recommendedName>
        <fullName evidence="2">WH2 domain-containing protein</fullName>
    </recommendedName>
</protein>
<keyword evidence="4" id="KW-1185">Reference proteome</keyword>
<feature type="transmembrane region" description="Helical" evidence="1">
    <location>
        <begin position="26"/>
        <end position="46"/>
    </location>
</feature>
<dbReference type="Pfam" id="PF14285">
    <property type="entry name" value="DUF4367"/>
    <property type="match status" value="1"/>
</dbReference>
<reference evidence="3 4" key="1">
    <citation type="submission" date="2017-06" db="EMBL/GenBank/DDBJ databases">
        <title>Draft Genome Sequence of Natranaerobius trueperi halophilic, alkalithermophilic bacteria from soda lakes.</title>
        <authorList>
            <person name="Zhao B."/>
        </authorList>
    </citation>
    <scope>NUCLEOTIDE SEQUENCE [LARGE SCALE GENOMIC DNA]</scope>
    <source>
        <strain evidence="3 4">DSM 18760</strain>
    </source>
</reference>
<keyword evidence="1" id="KW-1133">Transmembrane helix</keyword>